<accession>R1E4N3</accession>
<keyword evidence="2" id="KW-1185">Reference proteome</keyword>
<dbReference type="Proteomes" id="UP000053279">
    <property type="component" value="Unassembled WGS sequence"/>
</dbReference>
<organism evidence="1 2">
    <name type="scientific">Nanobsidianus stetteri</name>
    <dbReference type="NCBI Taxonomy" id="1294122"/>
    <lineage>
        <taxon>Archaea</taxon>
        <taxon>Nanobdellota</taxon>
        <taxon>Candidatus Nanoarchaeia</taxon>
        <taxon>Nanoarchaeales</taxon>
        <taxon>Nanopusillaceae</taxon>
        <taxon>Candidatus Nanobsidianus</taxon>
    </lineage>
</organism>
<protein>
    <submittedName>
        <fullName evidence="1">Uncharacterized protein</fullName>
    </submittedName>
</protein>
<dbReference type="AlphaFoldDB" id="R1E4N3"/>
<dbReference type="EMBL" id="APJZ01000002">
    <property type="protein sequence ID" value="EOD42618.1"/>
    <property type="molecule type" value="Genomic_DNA"/>
</dbReference>
<evidence type="ECO:0000313" key="1">
    <source>
        <dbReference type="EMBL" id="EOD42618.1"/>
    </source>
</evidence>
<sequence>MTKDLEAILSDAKYIINNANNLPNPEDYLPIISKFPDILSQSDASFYEEIKRERLPFGEIKGYIDLDSIIIEGCSTFGNIEITRILDHLEKHVSNVIDIACKDIKGTIEQKDKIIKYFEMKGYEYKFLPNNIYGYKLNLNGEELKVPNLYGIYFYIEVKLPNNRKLYIVIDTEGNILIRKSGLEHTLYFENFELFSIIYKFFRYKEKDIKDLEEYEKYRDKIKEIINKGFSERDINNSRSLFGEKYTKIIRNWYKYLEKHPGSIYESLNNVFDKLFGRINNY</sequence>
<reference evidence="1 2" key="1">
    <citation type="submission" date="2013-02" db="EMBL/GenBank/DDBJ databases">
        <title>Insights into archaeal evolution and symbiosis from the genomes of a Nanoarchaeon and its crenarchaeal host from Yellowstone National Park.</title>
        <authorList>
            <person name="Podar M."/>
            <person name="Makarova K.S."/>
            <person name="Graham D.E."/>
            <person name="Wolf Y.I."/>
            <person name="Koonin E.V."/>
            <person name="Reysenbach A.-L."/>
        </authorList>
    </citation>
    <scope>NUCLEOTIDE SEQUENCE [LARGE SCALE GENOMIC DNA]</scope>
</reference>
<evidence type="ECO:0000313" key="2">
    <source>
        <dbReference type="Proteomes" id="UP000053279"/>
    </source>
</evidence>
<name>R1E4N3_NANST</name>
<comment type="caution">
    <text evidence="1">The sequence shown here is derived from an EMBL/GenBank/DDBJ whole genome shotgun (WGS) entry which is preliminary data.</text>
</comment>
<gene>
    <name evidence="1" type="ORF">Nst1_348</name>
</gene>
<proteinExistence type="predicted"/>